<dbReference type="OrthoDB" id="2961253at2759"/>
<sequence length="123" mass="13148">MSNSFSAMIEPVPTPLDVQSKYTIEGFWVDGGTGVNQIWTFNVNADVAVPKFYSPGAQQGMYSLSGTKPNGFESMVGYDTFTGSVGGGRFYIRTRKGVIIKGPIVGGTREGVSFVGSGTWMKS</sequence>
<accession>A0A8H5FYF1</accession>
<dbReference type="AlphaFoldDB" id="A0A8H5FYF1"/>
<dbReference type="Proteomes" id="UP000559027">
    <property type="component" value="Unassembled WGS sequence"/>
</dbReference>
<name>A0A8H5FYF1_9AGAR</name>
<proteinExistence type="predicted"/>
<dbReference type="EMBL" id="JAACJO010000010">
    <property type="protein sequence ID" value="KAF5353352.1"/>
    <property type="molecule type" value="Genomic_DNA"/>
</dbReference>
<evidence type="ECO:0000313" key="2">
    <source>
        <dbReference type="Proteomes" id="UP000559027"/>
    </source>
</evidence>
<protein>
    <submittedName>
        <fullName evidence="1">Uncharacterized protein</fullName>
    </submittedName>
</protein>
<organism evidence="1 2">
    <name type="scientific">Leucocoprinus leucothites</name>
    <dbReference type="NCBI Taxonomy" id="201217"/>
    <lineage>
        <taxon>Eukaryota</taxon>
        <taxon>Fungi</taxon>
        <taxon>Dikarya</taxon>
        <taxon>Basidiomycota</taxon>
        <taxon>Agaricomycotina</taxon>
        <taxon>Agaricomycetes</taxon>
        <taxon>Agaricomycetidae</taxon>
        <taxon>Agaricales</taxon>
        <taxon>Agaricineae</taxon>
        <taxon>Agaricaceae</taxon>
        <taxon>Leucocoprinus</taxon>
    </lineage>
</organism>
<comment type="caution">
    <text evidence="1">The sequence shown here is derived from an EMBL/GenBank/DDBJ whole genome shotgun (WGS) entry which is preliminary data.</text>
</comment>
<reference evidence="1 2" key="1">
    <citation type="journal article" date="2020" name="ISME J.">
        <title>Uncovering the hidden diversity of litter-decomposition mechanisms in mushroom-forming fungi.</title>
        <authorList>
            <person name="Floudas D."/>
            <person name="Bentzer J."/>
            <person name="Ahren D."/>
            <person name="Johansson T."/>
            <person name="Persson P."/>
            <person name="Tunlid A."/>
        </authorList>
    </citation>
    <scope>NUCLEOTIDE SEQUENCE [LARGE SCALE GENOMIC DNA]</scope>
    <source>
        <strain evidence="1 2">CBS 146.42</strain>
    </source>
</reference>
<evidence type="ECO:0000313" key="1">
    <source>
        <dbReference type="EMBL" id="KAF5353352.1"/>
    </source>
</evidence>
<gene>
    <name evidence="1" type="ORF">D9756_007806</name>
</gene>
<keyword evidence="2" id="KW-1185">Reference proteome</keyword>